<comment type="caution">
    <text evidence="3">The sequence shown here is derived from an EMBL/GenBank/DDBJ whole genome shotgun (WGS) entry which is preliminary data.</text>
</comment>
<dbReference type="PANTHER" id="PTHR33180">
    <property type="entry name" value="PHOTOSYSTEM II CP43 REACTION CENTER PROTEIN"/>
    <property type="match status" value="1"/>
</dbReference>
<protein>
    <recommendedName>
        <fullName evidence="2">Putative plant transposon protein domain-containing protein</fullName>
    </recommendedName>
</protein>
<evidence type="ECO:0000259" key="2">
    <source>
        <dbReference type="Pfam" id="PF20167"/>
    </source>
</evidence>
<dbReference type="InterPro" id="IPR046796">
    <property type="entry name" value="Transposase_32_dom"/>
</dbReference>
<name>A0A9J5ZT08_SOLCO</name>
<evidence type="ECO:0000256" key="1">
    <source>
        <dbReference type="SAM" id="MobiDB-lite"/>
    </source>
</evidence>
<feature type="region of interest" description="Disordered" evidence="1">
    <location>
        <begin position="1"/>
        <end position="92"/>
    </location>
</feature>
<dbReference type="PANTHER" id="PTHR33180:SF31">
    <property type="entry name" value="POLYPROTEIN PROTEIN"/>
    <property type="match status" value="1"/>
</dbReference>
<feature type="compositionally biased region" description="Basic and acidic residues" evidence="1">
    <location>
        <begin position="43"/>
        <end position="54"/>
    </location>
</feature>
<feature type="compositionally biased region" description="Basic and acidic residues" evidence="1">
    <location>
        <begin position="83"/>
        <end position="92"/>
    </location>
</feature>
<dbReference type="Pfam" id="PF20167">
    <property type="entry name" value="Transposase_32"/>
    <property type="match status" value="1"/>
</dbReference>
<proteinExistence type="predicted"/>
<evidence type="ECO:0000313" key="4">
    <source>
        <dbReference type="Proteomes" id="UP000824120"/>
    </source>
</evidence>
<sequence>MAKFGKSGRSLSIPDMVHTNLTEQPRKKEKGITINKGGLNLSKSREDDLQPGDKGKRKKHISRKGVAIMPDFDEPEDEQPLINRRDTRRQEPSRTRLHIVPPPRLLNRLKGDGGLEGNHPQVFETLRYHEFEQFTWPRDLYLPSWVRGFYTTYGELVSKNKKKASEFRPVKSVMVRGKEVECHSEHINVVLGALIEKRDMNIASRFWFGFISNTIMPFQNEFVLHHPKVACLGSIMARRRIDLGLLTSQEMAMRAKQRLSYLPFPVFITELCRRAGVPQDRANNIEVILSSSMGIRCIEAEFIREEVDRRRAAPTDISVEVNVGSLPAEAPSPNSTYSYPIREIHPGMIDSAILAALTPLQTSVDALTGEASEVTTLKIEIASLRKDVDYLKSTTSLR</sequence>
<dbReference type="EMBL" id="JACXVP010000003">
    <property type="protein sequence ID" value="KAG5615421.1"/>
    <property type="molecule type" value="Genomic_DNA"/>
</dbReference>
<dbReference type="AlphaFoldDB" id="A0A9J5ZT08"/>
<feature type="domain" description="Putative plant transposon protein" evidence="2">
    <location>
        <begin position="129"/>
        <end position="278"/>
    </location>
</feature>
<keyword evidence="4" id="KW-1185">Reference proteome</keyword>
<reference evidence="3 4" key="1">
    <citation type="submission" date="2020-09" db="EMBL/GenBank/DDBJ databases">
        <title>De no assembly of potato wild relative species, Solanum commersonii.</title>
        <authorList>
            <person name="Cho K."/>
        </authorList>
    </citation>
    <scope>NUCLEOTIDE SEQUENCE [LARGE SCALE GENOMIC DNA]</scope>
    <source>
        <strain evidence="3">LZ3.2</strain>
        <tissue evidence="3">Leaf</tissue>
    </source>
</reference>
<evidence type="ECO:0000313" key="3">
    <source>
        <dbReference type="EMBL" id="KAG5615421.1"/>
    </source>
</evidence>
<dbReference type="OrthoDB" id="1306244at2759"/>
<dbReference type="Proteomes" id="UP000824120">
    <property type="component" value="Chromosome 3"/>
</dbReference>
<gene>
    <name evidence="3" type="ORF">H5410_015245</name>
</gene>
<accession>A0A9J5ZT08</accession>
<organism evidence="3 4">
    <name type="scientific">Solanum commersonii</name>
    <name type="common">Commerson's wild potato</name>
    <name type="synonym">Commerson's nightshade</name>
    <dbReference type="NCBI Taxonomy" id="4109"/>
    <lineage>
        <taxon>Eukaryota</taxon>
        <taxon>Viridiplantae</taxon>
        <taxon>Streptophyta</taxon>
        <taxon>Embryophyta</taxon>
        <taxon>Tracheophyta</taxon>
        <taxon>Spermatophyta</taxon>
        <taxon>Magnoliopsida</taxon>
        <taxon>eudicotyledons</taxon>
        <taxon>Gunneridae</taxon>
        <taxon>Pentapetalae</taxon>
        <taxon>asterids</taxon>
        <taxon>lamiids</taxon>
        <taxon>Solanales</taxon>
        <taxon>Solanaceae</taxon>
        <taxon>Solanoideae</taxon>
        <taxon>Solaneae</taxon>
        <taxon>Solanum</taxon>
    </lineage>
</organism>